<sequence>MKITYINHSGFLLETKDCYYIFDYYKGELPHLDKEKEVIVFCSHFHKDHFNPQIFEILDDMGMTYQAVLANDIRKRNHLTDMKITYVYHDQTYNLDNDTKVDTLLSNDSGVAFIVKTKEGTIYHAGDLNDWYWDGEPKADNQRLTSAYRAEIRKIKGMHFDAAFVPLDPRQEDHYADGILYFLKNVDCNVIFPMHYWNDANVIKRFITEYPQYKSRIKDTECTKGEELFDIRKKKCYSNK</sequence>
<dbReference type="SUPFAM" id="SSF56281">
    <property type="entry name" value="Metallo-hydrolase/oxidoreductase"/>
    <property type="match status" value="1"/>
</dbReference>
<dbReference type="InterPro" id="IPR036866">
    <property type="entry name" value="RibonucZ/Hydroxyglut_hydro"/>
</dbReference>
<dbReference type="AlphaFoldDB" id="A0A6N2YRT5"/>
<name>A0A6N2YRT5_9FIRM</name>
<dbReference type="Gene3D" id="3.60.15.10">
    <property type="entry name" value="Ribonuclease Z/Hydroxyacylglutathione hydrolase-like"/>
    <property type="match status" value="1"/>
</dbReference>
<dbReference type="PANTHER" id="PTHR42967:SF1">
    <property type="entry name" value="MBL FOLD METALLO-HYDROLASE"/>
    <property type="match status" value="1"/>
</dbReference>
<dbReference type="Pfam" id="PF13483">
    <property type="entry name" value="Lactamase_B_3"/>
    <property type="match status" value="1"/>
</dbReference>
<dbReference type="PANTHER" id="PTHR42967">
    <property type="entry name" value="METAL DEPENDENT HYDROLASE"/>
    <property type="match status" value="1"/>
</dbReference>
<organism evidence="1">
    <name type="scientific">[Ruminococcus] torques</name>
    <dbReference type="NCBI Taxonomy" id="33039"/>
    <lineage>
        <taxon>Bacteria</taxon>
        <taxon>Bacillati</taxon>
        <taxon>Bacillota</taxon>
        <taxon>Clostridia</taxon>
        <taxon>Lachnospirales</taxon>
        <taxon>Lachnospiraceae</taxon>
        <taxon>Mediterraneibacter</taxon>
    </lineage>
</organism>
<proteinExistence type="predicted"/>
<reference evidence="1" key="1">
    <citation type="submission" date="2019-11" db="EMBL/GenBank/DDBJ databases">
        <authorList>
            <person name="Feng L."/>
        </authorList>
    </citation>
    <scope>NUCLEOTIDE SEQUENCE</scope>
    <source>
        <strain evidence="1">RtorquesLFYP15</strain>
    </source>
</reference>
<accession>A0A6N2YRT5</accession>
<gene>
    <name evidence="1" type="ORF">RTLFYP15_00492</name>
</gene>
<protein>
    <submittedName>
        <fullName evidence="1">Beta-lactamase superfamily domain protein</fullName>
    </submittedName>
</protein>
<evidence type="ECO:0000313" key="1">
    <source>
        <dbReference type="EMBL" id="VYT69685.1"/>
    </source>
</evidence>
<dbReference type="EMBL" id="CACRUQ010000003">
    <property type="protein sequence ID" value="VYT69685.1"/>
    <property type="molecule type" value="Genomic_DNA"/>
</dbReference>
<dbReference type="RefSeq" id="WP_015529948.1">
    <property type="nucleotide sequence ID" value="NZ_CACRUQ010000003.1"/>
</dbReference>